<organism evidence="1">
    <name type="scientific">Cuerna arida</name>
    <dbReference type="NCBI Taxonomy" id="1464854"/>
    <lineage>
        <taxon>Eukaryota</taxon>
        <taxon>Metazoa</taxon>
        <taxon>Ecdysozoa</taxon>
        <taxon>Arthropoda</taxon>
        <taxon>Hexapoda</taxon>
        <taxon>Insecta</taxon>
        <taxon>Pterygota</taxon>
        <taxon>Neoptera</taxon>
        <taxon>Paraneoptera</taxon>
        <taxon>Hemiptera</taxon>
        <taxon>Auchenorrhyncha</taxon>
        <taxon>Membracoidea</taxon>
        <taxon>Cicadellidae</taxon>
        <taxon>Cicadellinae</taxon>
        <taxon>Proconiini</taxon>
        <taxon>Cuerna</taxon>
    </lineage>
</organism>
<feature type="non-terminal residue" evidence="1">
    <location>
        <position position="267"/>
    </location>
</feature>
<accession>A0A1B6H4Q8</accession>
<dbReference type="EMBL" id="GECZ01000084">
    <property type="protein sequence ID" value="JAS69685.1"/>
    <property type="molecule type" value="Transcribed_RNA"/>
</dbReference>
<gene>
    <name evidence="1" type="ORF">g.22487</name>
</gene>
<evidence type="ECO:0000313" key="1">
    <source>
        <dbReference type="EMBL" id="JAS69685.1"/>
    </source>
</evidence>
<dbReference type="AlphaFoldDB" id="A0A1B6H4Q8"/>
<name>A0A1B6H4Q8_9HEMI</name>
<reference evidence="1" key="1">
    <citation type="submission" date="2015-11" db="EMBL/GenBank/DDBJ databases">
        <title>De novo transcriptome assembly of four potential Pierce s Disease insect vectors from Arizona vineyards.</title>
        <authorList>
            <person name="Tassone E.E."/>
        </authorList>
    </citation>
    <scope>NUCLEOTIDE SEQUENCE</scope>
</reference>
<feature type="non-terminal residue" evidence="1">
    <location>
        <position position="1"/>
    </location>
</feature>
<protein>
    <submittedName>
        <fullName evidence="1">Uncharacterized protein</fullName>
    </submittedName>
</protein>
<sequence length="267" mass="29533">SVHFHQKNLIRQQLQTQLHHLHLLLDREVPQAVLAGDHLALMAHQEVVVMDLVETELVVPQVLMVPPDPVETVEEDLLAHTVLRVLVEMVDTVAVAQELEETVAEMVVEGLLVITEPQVLQVIVVTVEDSLQALMVLPEQAETVDTAMEDPVLVEMVMEGHHPLMVFLVQEVALEDSEATVAMDVHPVLTALLELEGMEVLVGAQVDDLQVHTALLVVEVREDSVDLMEQVVQGQQTSTFHLAKEVRLEVPELEVISEETVVGGHLV</sequence>
<proteinExistence type="predicted"/>